<dbReference type="InterPro" id="IPR029061">
    <property type="entry name" value="THDP-binding"/>
</dbReference>
<dbReference type="PANTHER" id="PTHR18968:SF13">
    <property type="entry name" value="ACETOLACTATE SYNTHASE CATALYTIC SUBUNIT, MITOCHONDRIAL"/>
    <property type="match status" value="1"/>
</dbReference>
<dbReference type="AlphaFoldDB" id="A0A9Q8UVM7"/>
<keyword evidence="9" id="KW-1185">Reference proteome</keyword>
<dbReference type="SUPFAM" id="SSF52467">
    <property type="entry name" value="DHS-like NAD/FAD-binding domain"/>
    <property type="match status" value="1"/>
</dbReference>
<evidence type="ECO:0000259" key="7">
    <source>
        <dbReference type="Pfam" id="PF02776"/>
    </source>
</evidence>
<evidence type="ECO:0000256" key="4">
    <source>
        <dbReference type="SAM" id="MobiDB-lite"/>
    </source>
</evidence>
<feature type="domain" description="Thiamine pyrophosphate enzyme N-terminal TPP-binding" evidence="7">
    <location>
        <begin position="30"/>
        <end position="136"/>
    </location>
</feature>
<reference evidence="8" key="2">
    <citation type="journal article" date="2022" name="Microb. Genom.">
        <title>A chromosome-scale genome assembly of the tomato pathogen Cladosporium fulvum reveals a compartmentalized genome architecture and the presence of a dispensable chromosome.</title>
        <authorList>
            <person name="Zaccaron A.Z."/>
            <person name="Chen L.H."/>
            <person name="Samaras A."/>
            <person name="Stergiopoulos I."/>
        </authorList>
    </citation>
    <scope>NUCLEOTIDE SEQUENCE</scope>
    <source>
        <strain evidence="8">Race5_Kim</strain>
    </source>
</reference>
<evidence type="ECO:0000313" key="8">
    <source>
        <dbReference type="EMBL" id="UJO24070.1"/>
    </source>
</evidence>
<dbReference type="GO" id="GO:0003984">
    <property type="term" value="F:acetolactate synthase activity"/>
    <property type="evidence" value="ECO:0007669"/>
    <property type="project" value="TreeGrafter"/>
</dbReference>
<protein>
    <submittedName>
        <fullName evidence="8">Benzoylformate decarboxylase</fullName>
    </submittedName>
</protein>
<feature type="domain" description="Thiamine pyrophosphate enzyme central" evidence="5">
    <location>
        <begin position="231"/>
        <end position="370"/>
    </location>
</feature>
<dbReference type="OMA" id="HNGWSKD"/>
<dbReference type="GO" id="GO:0009097">
    <property type="term" value="P:isoleucine biosynthetic process"/>
    <property type="evidence" value="ECO:0007669"/>
    <property type="project" value="TreeGrafter"/>
</dbReference>
<dbReference type="InterPro" id="IPR029035">
    <property type="entry name" value="DHS-like_NAD/FAD-binding_dom"/>
</dbReference>
<dbReference type="Gene3D" id="3.40.50.1220">
    <property type="entry name" value="TPP-binding domain"/>
    <property type="match status" value="1"/>
</dbReference>
<dbReference type="Proteomes" id="UP000756132">
    <property type="component" value="Chromosome 11"/>
</dbReference>
<evidence type="ECO:0000256" key="1">
    <source>
        <dbReference type="ARBA" id="ARBA00007812"/>
    </source>
</evidence>
<evidence type="ECO:0000256" key="2">
    <source>
        <dbReference type="ARBA" id="ARBA00023052"/>
    </source>
</evidence>
<gene>
    <name evidence="8" type="ORF">CLAFUR5_12922</name>
</gene>
<dbReference type="GO" id="GO:0030976">
    <property type="term" value="F:thiamine pyrophosphate binding"/>
    <property type="evidence" value="ECO:0007669"/>
    <property type="project" value="InterPro"/>
</dbReference>
<dbReference type="RefSeq" id="XP_047768436.1">
    <property type="nucleotide sequence ID" value="XM_047912070.1"/>
</dbReference>
<dbReference type="KEGG" id="ffu:CLAFUR5_12922"/>
<name>A0A9Q8UVM7_PASFU</name>
<dbReference type="GO" id="GO:0000287">
    <property type="term" value="F:magnesium ion binding"/>
    <property type="evidence" value="ECO:0007669"/>
    <property type="project" value="InterPro"/>
</dbReference>
<dbReference type="Pfam" id="PF02775">
    <property type="entry name" value="TPP_enzyme_C"/>
    <property type="match status" value="1"/>
</dbReference>
<keyword evidence="2 3" id="KW-0786">Thiamine pyrophosphate</keyword>
<dbReference type="CDD" id="cd07035">
    <property type="entry name" value="TPP_PYR_POX_like"/>
    <property type="match status" value="1"/>
</dbReference>
<evidence type="ECO:0000256" key="3">
    <source>
        <dbReference type="RuleBase" id="RU362132"/>
    </source>
</evidence>
<comment type="similarity">
    <text evidence="1 3">Belongs to the TPP enzyme family.</text>
</comment>
<dbReference type="PANTHER" id="PTHR18968">
    <property type="entry name" value="THIAMINE PYROPHOSPHATE ENZYMES"/>
    <property type="match status" value="1"/>
</dbReference>
<dbReference type="GeneID" id="71992800"/>
<reference evidence="8" key="1">
    <citation type="submission" date="2021-12" db="EMBL/GenBank/DDBJ databases">
        <authorList>
            <person name="Zaccaron A."/>
            <person name="Stergiopoulos I."/>
        </authorList>
    </citation>
    <scope>NUCLEOTIDE SEQUENCE</scope>
    <source>
        <strain evidence="8">Race5_Kim</strain>
    </source>
</reference>
<dbReference type="Gene3D" id="3.40.50.970">
    <property type="match status" value="2"/>
</dbReference>
<accession>A0A9Q8UVM7</accession>
<proteinExistence type="inferred from homology"/>
<evidence type="ECO:0000259" key="5">
    <source>
        <dbReference type="Pfam" id="PF00205"/>
    </source>
</evidence>
<dbReference type="InterPro" id="IPR011766">
    <property type="entry name" value="TPP_enzyme_TPP-bd"/>
</dbReference>
<sequence length="608" mass="64965">MAYQDDQRPQRLSSIDEPTAHSSEPCLGFGSDAIAEQLSRLNLDYIALVPGSSYRGLHDSLVNLKGNVSPEMLVCLHEEHAVSIAHGYAKLIGRPMAAAVHANVGLMHATMAIYNAWCDRVPIVVLGATGPLDASRRRPWIDWIHTAQDQGALIRPYVKFDDQPHSANAAIRSLVHATVAACSKPCAPTYVCLDLGLQEGAVDPATLHFPDTKRYVDAISSPGPSVDDALRVIAALGESKKPLFLLGRMSPSSKNWQERVELAEKFDARVVTDIKQMAPFPFPHQLQPAAPAVFLTPETSALVREADLILSFDWVDLAGNLKAAGTAEPQARVVHVSLDSALHNGWSKDHFAVSPADIAIHADVDRTLSAVLAASATIETQRSAWSEDQSGRMQSAAAADTSTEDILMPDLAASIYSTISADDTCLVRVPLGWSGADLRTAHALSFMGMDGGAGIGSGPGQVVGTALAIRQAKSSLIAVAVLGDGDFLMGSSALWTAARYRLPLLVIVANNGSYFNDEVHQERVANHRGRNVENKGIGMKLDNPQPDLHKIAEGLGCTVVRDSRVVEKSKLGTAIADAVGKVREGKCVVLDVRVLPQGYGSAMSEKTK</sequence>
<evidence type="ECO:0000313" key="9">
    <source>
        <dbReference type="Proteomes" id="UP000756132"/>
    </source>
</evidence>
<dbReference type="EMBL" id="CP090173">
    <property type="protein sequence ID" value="UJO24070.1"/>
    <property type="molecule type" value="Genomic_DNA"/>
</dbReference>
<dbReference type="InterPro" id="IPR012001">
    <property type="entry name" value="Thiamin_PyroP_enz_TPP-bd_dom"/>
</dbReference>
<dbReference type="Pfam" id="PF00205">
    <property type="entry name" value="TPP_enzyme_M"/>
    <property type="match status" value="1"/>
</dbReference>
<dbReference type="InterPro" id="IPR045229">
    <property type="entry name" value="TPP_enz"/>
</dbReference>
<dbReference type="InterPro" id="IPR012000">
    <property type="entry name" value="Thiamin_PyroP_enz_cen_dom"/>
</dbReference>
<feature type="domain" description="Thiamine pyrophosphate enzyme TPP-binding" evidence="6">
    <location>
        <begin position="443"/>
        <end position="592"/>
    </location>
</feature>
<evidence type="ECO:0000259" key="6">
    <source>
        <dbReference type="Pfam" id="PF02775"/>
    </source>
</evidence>
<dbReference type="OrthoDB" id="10006023at2759"/>
<dbReference type="Pfam" id="PF02776">
    <property type="entry name" value="TPP_enzyme_N"/>
    <property type="match status" value="1"/>
</dbReference>
<dbReference type="SUPFAM" id="SSF52518">
    <property type="entry name" value="Thiamin diphosphate-binding fold (THDP-binding)"/>
    <property type="match status" value="2"/>
</dbReference>
<dbReference type="GO" id="GO:0009099">
    <property type="term" value="P:L-valine biosynthetic process"/>
    <property type="evidence" value="ECO:0007669"/>
    <property type="project" value="TreeGrafter"/>
</dbReference>
<dbReference type="GO" id="GO:0050660">
    <property type="term" value="F:flavin adenine dinucleotide binding"/>
    <property type="evidence" value="ECO:0007669"/>
    <property type="project" value="TreeGrafter"/>
</dbReference>
<organism evidence="8 9">
    <name type="scientific">Passalora fulva</name>
    <name type="common">Tomato leaf mold</name>
    <name type="synonym">Cladosporium fulvum</name>
    <dbReference type="NCBI Taxonomy" id="5499"/>
    <lineage>
        <taxon>Eukaryota</taxon>
        <taxon>Fungi</taxon>
        <taxon>Dikarya</taxon>
        <taxon>Ascomycota</taxon>
        <taxon>Pezizomycotina</taxon>
        <taxon>Dothideomycetes</taxon>
        <taxon>Dothideomycetidae</taxon>
        <taxon>Mycosphaerellales</taxon>
        <taxon>Mycosphaerellaceae</taxon>
        <taxon>Fulvia</taxon>
    </lineage>
</organism>
<feature type="region of interest" description="Disordered" evidence="4">
    <location>
        <begin position="1"/>
        <end position="23"/>
    </location>
</feature>
<dbReference type="GO" id="GO:0005948">
    <property type="term" value="C:acetolactate synthase complex"/>
    <property type="evidence" value="ECO:0007669"/>
    <property type="project" value="TreeGrafter"/>
</dbReference>